<accession>A0A9N9DD95</accession>
<dbReference type="SUPFAM" id="SSF47095">
    <property type="entry name" value="HMG-box"/>
    <property type="match status" value="1"/>
</dbReference>
<dbReference type="InterPro" id="IPR036910">
    <property type="entry name" value="HMG_box_dom_sf"/>
</dbReference>
<comment type="caution">
    <text evidence="1">The sequence shown here is derived from an EMBL/GenBank/DDBJ whole genome shotgun (WGS) entry which is preliminary data.</text>
</comment>
<dbReference type="EMBL" id="CAJVPP010003520">
    <property type="protein sequence ID" value="CAG8631393.1"/>
    <property type="molecule type" value="Genomic_DNA"/>
</dbReference>
<dbReference type="Proteomes" id="UP000789375">
    <property type="component" value="Unassembled WGS sequence"/>
</dbReference>
<name>A0A9N9DD95_FUNMO</name>
<reference evidence="1" key="1">
    <citation type="submission" date="2021-06" db="EMBL/GenBank/DDBJ databases">
        <authorList>
            <person name="Kallberg Y."/>
            <person name="Tangrot J."/>
            <person name="Rosling A."/>
        </authorList>
    </citation>
    <scope>NUCLEOTIDE SEQUENCE</scope>
    <source>
        <strain evidence="1">87-6 pot B 2015</strain>
    </source>
</reference>
<evidence type="ECO:0000313" key="1">
    <source>
        <dbReference type="EMBL" id="CAG8631393.1"/>
    </source>
</evidence>
<sequence length="167" mass="19319">MIATSEAVLIALYGYIRTDQCIRSILTINEFRISAYLPLISYIIQAKMTYKCMLADILEEKCIVVLNPERNTYITWKLPSPQTSKPLILKKFKPNFNSYMIFQLDCTSEIIKSKIFIENTSETETCKATAAIWNNAEESVKTEYHNLNLNIKKLVCEEAECRDDEQK</sequence>
<evidence type="ECO:0000313" key="2">
    <source>
        <dbReference type="Proteomes" id="UP000789375"/>
    </source>
</evidence>
<protein>
    <submittedName>
        <fullName evidence="1">9049_t:CDS:1</fullName>
    </submittedName>
</protein>
<proteinExistence type="predicted"/>
<keyword evidence="2" id="KW-1185">Reference proteome</keyword>
<organism evidence="1 2">
    <name type="scientific">Funneliformis mosseae</name>
    <name type="common">Endomycorrhizal fungus</name>
    <name type="synonym">Glomus mosseae</name>
    <dbReference type="NCBI Taxonomy" id="27381"/>
    <lineage>
        <taxon>Eukaryota</taxon>
        <taxon>Fungi</taxon>
        <taxon>Fungi incertae sedis</taxon>
        <taxon>Mucoromycota</taxon>
        <taxon>Glomeromycotina</taxon>
        <taxon>Glomeromycetes</taxon>
        <taxon>Glomerales</taxon>
        <taxon>Glomeraceae</taxon>
        <taxon>Funneliformis</taxon>
    </lineage>
</organism>
<gene>
    <name evidence="1" type="ORF">FMOSSE_LOCUS10505</name>
</gene>
<dbReference type="AlphaFoldDB" id="A0A9N9DD95"/>